<evidence type="ECO:0000256" key="1">
    <source>
        <dbReference type="SAM" id="MobiDB-lite"/>
    </source>
</evidence>
<dbReference type="OrthoDB" id="4757558at2759"/>
<evidence type="ECO:0000313" key="4">
    <source>
        <dbReference type="Proteomes" id="UP000664203"/>
    </source>
</evidence>
<dbReference type="InterPro" id="IPR001763">
    <property type="entry name" value="Rhodanese-like_dom"/>
</dbReference>
<evidence type="ECO:0000313" key="3">
    <source>
        <dbReference type="EMBL" id="CAF9919369.1"/>
    </source>
</evidence>
<proteinExistence type="predicted"/>
<dbReference type="EMBL" id="CAJPDR010000121">
    <property type="protein sequence ID" value="CAF9919369.1"/>
    <property type="molecule type" value="Genomic_DNA"/>
</dbReference>
<organism evidence="3 4">
    <name type="scientific">Alectoria fallacina</name>
    <dbReference type="NCBI Taxonomy" id="1903189"/>
    <lineage>
        <taxon>Eukaryota</taxon>
        <taxon>Fungi</taxon>
        <taxon>Dikarya</taxon>
        <taxon>Ascomycota</taxon>
        <taxon>Pezizomycotina</taxon>
        <taxon>Lecanoromycetes</taxon>
        <taxon>OSLEUM clade</taxon>
        <taxon>Lecanoromycetidae</taxon>
        <taxon>Lecanorales</taxon>
        <taxon>Lecanorineae</taxon>
        <taxon>Parmeliaceae</taxon>
        <taxon>Alectoria</taxon>
    </lineage>
</organism>
<feature type="compositionally biased region" description="Polar residues" evidence="1">
    <location>
        <begin position="360"/>
        <end position="369"/>
    </location>
</feature>
<dbReference type="AlphaFoldDB" id="A0A8H3F7G8"/>
<feature type="compositionally biased region" description="Basic and acidic residues" evidence="1">
    <location>
        <begin position="415"/>
        <end position="439"/>
    </location>
</feature>
<name>A0A8H3F7G8_9LECA</name>
<feature type="region of interest" description="Disordered" evidence="1">
    <location>
        <begin position="331"/>
        <end position="451"/>
    </location>
</feature>
<feature type="compositionally biased region" description="Basic residues" evidence="1">
    <location>
        <begin position="340"/>
        <end position="351"/>
    </location>
</feature>
<feature type="domain" description="Rhodanese" evidence="2">
    <location>
        <begin position="884"/>
        <end position="921"/>
    </location>
</feature>
<evidence type="ECO:0000259" key="2">
    <source>
        <dbReference type="PROSITE" id="PS50206"/>
    </source>
</evidence>
<dbReference type="Proteomes" id="UP000664203">
    <property type="component" value="Unassembled WGS sequence"/>
</dbReference>
<comment type="caution">
    <text evidence="3">The sequence shown here is derived from an EMBL/GenBank/DDBJ whole genome shotgun (WGS) entry which is preliminary data.</text>
</comment>
<sequence>MGNILGAEEAVNSHSRPTTLVITGSEQQSTGASQSQDKSNPIIGLPIYLFHGDKGVIQPLNVPARNAIAHKSPALVKHAVAEAFQRRANKVGFYYEDTNCAVRWKPSAIPFHIEFEISVSNNICQHLASVRNIKAKDPDQYAKSIVPLAKLFLTKAPGTHLPHLPFTRLQVSSDNRSNRDAEDKRTTETIEHARLISGQYDSLTEIDITTAEATARMVNAGKIFSGLLVYLMSPKPRIEDTIISTEPPTIEDKGFKHTERPLAASRKRLKSLLPADELQGFGPVVKHKRVVFNSENDFDPVMVTGNSDLEENNAPKDTSAIEKALLEEPAAAIRSSKGGKASKKDKQRGKKFINERTRSEAISTVSAYPTQRPPRKKPARKSITTREASLEKRLGSEAHDDIGQGSPVRPLSLEGLDHEEKTPERWVIPEESSQKDHSSPESASGENEEPQIYTAEEVLDPERIATDPGFGPIDVVNGEDLITTADKPVAFSIPTKPRHMYGSRAQGLLWTYAANPKVDETLSDLRVWLWKKPKTHFRTQSMLLIEKFRHSVLAPVIVSHERTGDDEPIIEFDGYTVQIVPHEQCWEDVRSHESHPDFLVPWKLAEYQASEAAGYQVWRHDRDLLECRKSGCDASISDYHLSTIVCLGCGPKSVVRYCSLRHQLEDVERHWRECGNWRLVLQRVIDHTTAPSKFALMWPAIKQRHGSKTAALHRQMLYSALTYGHYTLFDSASSRSETLCWSKQDSKWPEMDRRVERLLNIAFFDSWNHYILGYLYRLLRELLRSRGAWSKNTERSLKFQLEAEFSNYKVNTNWHNGDAPCECEWSGRILPRNDHLSTCWEYSLSDDHGPVRRQKYIKGTVEDYEERFWILRAWRQQHSTQNNWRLRAAGHGFAESIPDEDCYELGPGWTGWGGEKDNVCEDLGMNQGEKRIIQSA</sequence>
<keyword evidence="4" id="KW-1185">Reference proteome</keyword>
<accession>A0A8H3F7G8</accession>
<feature type="compositionally biased region" description="Basic and acidic residues" evidence="1">
    <location>
        <begin position="388"/>
        <end position="402"/>
    </location>
</feature>
<reference evidence="3" key="1">
    <citation type="submission" date="2021-03" db="EMBL/GenBank/DDBJ databases">
        <authorList>
            <person name="Tagirdzhanova G."/>
        </authorList>
    </citation>
    <scope>NUCLEOTIDE SEQUENCE</scope>
</reference>
<dbReference type="PROSITE" id="PS50206">
    <property type="entry name" value="RHODANESE_3"/>
    <property type="match status" value="1"/>
</dbReference>
<protein>
    <recommendedName>
        <fullName evidence="2">Rhodanese domain-containing protein</fullName>
    </recommendedName>
</protein>
<gene>
    <name evidence="3" type="ORF">ALECFALPRED_001141</name>
</gene>